<evidence type="ECO:0000256" key="1">
    <source>
        <dbReference type="SAM" id="SignalP"/>
    </source>
</evidence>
<dbReference type="InterPro" id="IPR050312">
    <property type="entry name" value="IolE/XylAMocC-like"/>
</dbReference>
<name>A0ABZ0IVF7_9BACT</name>
<feature type="domain" description="Xylose isomerase-like TIM barrel" evidence="2">
    <location>
        <begin position="67"/>
        <end position="273"/>
    </location>
</feature>
<dbReference type="GO" id="GO:0016853">
    <property type="term" value="F:isomerase activity"/>
    <property type="evidence" value="ECO:0007669"/>
    <property type="project" value="UniProtKB-KW"/>
</dbReference>
<gene>
    <name evidence="3" type="ORF">RT717_06890</name>
</gene>
<feature type="chain" id="PRO_5046566805" evidence="1">
    <location>
        <begin position="29"/>
        <end position="306"/>
    </location>
</feature>
<feature type="signal peptide" evidence="1">
    <location>
        <begin position="1"/>
        <end position="28"/>
    </location>
</feature>
<dbReference type="Pfam" id="PF01261">
    <property type="entry name" value="AP_endonuc_2"/>
    <property type="match status" value="1"/>
</dbReference>
<dbReference type="RefSeq" id="WP_317491004.1">
    <property type="nucleotide sequence ID" value="NZ_CP136051.1"/>
</dbReference>
<sequence length="306" mass="33273">MKSNLQLSFTLLLAIVLGFSACSTKTNSTEESADSTAMVETMPTEFGGLALYTVRDSMATDPKATLQVVADAGYAYVEAANYEEGKFYGMTPADFKAYLATLGLTAKSAHMGMVTMENADQLIADCKAAGIQYFVIPVPPMGMFTFNRETMTMGMKGTPADIAKILDTLGEKCKAAGLQLLYHNHNFEFMPGEDGTVLIDYLLENCSADVVNFQMDLFWVAKAGADPLAYFEKYPGRFKAWHVKDMNAEGNFAPVGTGSIDFKKILAAKAQSGMEFYLVEQDATFGLPPFEAINISHKGLAEIGFK</sequence>
<proteinExistence type="predicted"/>
<organism evidence="3 4">
    <name type="scientific">Imperialibacter roseus</name>
    <dbReference type="NCBI Taxonomy" id="1324217"/>
    <lineage>
        <taxon>Bacteria</taxon>
        <taxon>Pseudomonadati</taxon>
        <taxon>Bacteroidota</taxon>
        <taxon>Cytophagia</taxon>
        <taxon>Cytophagales</taxon>
        <taxon>Flammeovirgaceae</taxon>
        <taxon>Imperialibacter</taxon>
    </lineage>
</organism>
<dbReference type="SUPFAM" id="SSF51658">
    <property type="entry name" value="Xylose isomerase-like"/>
    <property type="match status" value="1"/>
</dbReference>
<keyword evidence="3" id="KW-0413">Isomerase</keyword>
<dbReference type="EMBL" id="CP136051">
    <property type="protein sequence ID" value="WOK08363.1"/>
    <property type="molecule type" value="Genomic_DNA"/>
</dbReference>
<evidence type="ECO:0000313" key="4">
    <source>
        <dbReference type="Proteomes" id="UP001302349"/>
    </source>
</evidence>
<dbReference type="Gene3D" id="3.20.20.150">
    <property type="entry name" value="Divalent-metal-dependent TIM barrel enzymes"/>
    <property type="match status" value="1"/>
</dbReference>
<evidence type="ECO:0000259" key="2">
    <source>
        <dbReference type="Pfam" id="PF01261"/>
    </source>
</evidence>
<dbReference type="InterPro" id="IPR036237">
    <property type="entry name" value="Xyl_isomerase-like_sf"/>
</dbReference>
<keyword evidence="1" id="KW-0732">Signal</keyword>
<reference evidence="3 4" key="1">
    <citation type="journal article" date="2023" name="Microbiol. Resour. Announc.">
        <title>Complete Genome Sequence of Imperialibacter roseus strain P4T.</title>
        <authorList>
            <person name="Tizabi D.R."/>
            <person name="Bachvaroff T."/>
            <person name="Hill R.T."/>
        </authorList>
    </citation>
    <scope>NUCLEOTIDE SEQUENCE [LARGE SCALE GENOMIC DNA]</scope>
    <source>
        <strain evidence="3 4">P4T</strain>
    </source>
</reference>
<keyword evidence="4" id="KW-1185">Reference proteome</keyword>
<dbReference type="Proteomes" id="UP001302349">
    <property type="component" value="Chromosome"/>
</dbReference>
<evidence type="ECO:0000313" key="3">
    <source>
        <dbReference type="EMBL" id="WOK08363.1"/>
    </source>
</evidence>
<dbReference type="PROSITE" id="PS51257">
    <property type="entry name" value="PROKAR_LIPOPROTEIN"/>
    <property type="match status" value="1"/>
</dbReference>
<dbReference type="PANTHER" id="PTHR12110">
    <property type="entry name" value="HYDROXYPYRUVATE ISOMERASE"/>
    <property type="match status" value="1"/>
</dbReference>
<protein>
    <submittedName>
        <fullName evidence="3">Sugar phosphate isomerase/epimerase</fullName>
    </submittedName>
</protein>
<accession>A0ABZ0IVF7</accession>
<dbReference type="InterPro" id="IPR013022">
    <property type="entry name" value="Xyl_isomerase-like_TIM-brl"/>
</dbReference>
<dbReference type="PANTHER" id="PTHR12110:SF41">
    <property type="entry name" value="INOSOSE DEHYDRATASE"/>
    <property type="match status" value="1"/>
</dbReference>